<dbReference type="PROSITE" id="PS51257">
    <property type="entry name" value="PROKAR_LIPOPROTEIN"/>
    <property type="match status" value="1"/>
</dbReference>
<keyword evidence="2" id="KW-1185">Reference proteome</keyword>
<protein>
    <recommendedName>
        <fullName evidence="3">Lipoprotein</fullName>
    </recommendedName>
</protein>
<dbReference type="AlphaFoldDB" id="A0A7W9TUH3"/>
<gene>
    <name evidence="1" type="ORF">F4827_000269</name>
</gene>
<proteinExistence type="predicted"/>
<dbReference type="Proteomes" id="UP000571554">
    <property type="component" value="Unassembled WGS sequence"/>
</dbReference>
<evidence type="ECO:0000313" key="2">
    <source>
        <dbReference type="Proteomes" id="UP000571554"/>
    </source>
</evidence>
<reference evidence="1 2" key="1">
    <citation type="submission" date="2020-08" db="EMBL/GenBank/DDBJ databases">
        <title>Above-ground endophytic microbial communities from plants in different locations in the United States.</title>
        <authorList>
            <person name="Frank C."/>
        </authorList>
    </citation>
    <scope>NUCLEOTIDE SEQUENCE [LARGE SCALE GENOMIC DNA]</scope>
    <source>
        <strain evidence="1 2">WP4_2_2</strain>
    </source>
</reference>
<comment type="caution">
    <text evidence="1">The sequence shown here is derived from an EMBL/GenBank/DDBJ whole genome shotgun (WGS) entry which is preliminary data.</text>
</comment>
<name>A0A7W9TUH3_9BURK</name>
<accession>A0A7W9TUH3</accession>
<evidence type="ECO:0008006" key="3">
    <source>
        <dbReference type="Google" id="ProtNLM"/>
    </source>
</evidence>
<dbReference type="EMBL" id="JACHBW010000001">
    <property type="protein sequence ID" value="MBB6100465.1"/>
    <property type="molecule type" value="Genomic_DNA"/>
</dbReference>
<organism evidence="1 2">
    <name type="scientific">Paraburkholderia bannensis</name>
    <dbReference type="NCBI Taxonomy" id="765414"/>
    <lineage>
        <taxon>Bacteria</taxon>
        <taxon>Pseudomonadati</taxon>
        <taxon>Pseudomonadota</taxon>
        <taxon>Betaproteobacteria</taxon>
        <taxon>Burkholderiales</taxon>
        <taxon>Burkholderiaceae</taxon>
        <taxon>Paraburkholderia</taxon>
    </lineage>
</organism>
<sequence>MKRLTLTLIVGAVLAASLAGCIVVPAGGGYYHHGYYN</sequence>
<evidence type="ECO:0000313" key="1">
    <source>
        <dbReference type="EMBL" id="MBB6100465.1"/>
    </source>
</evidence>